<protein>
    <recommendedName>
        <fullName evidence="1">Roadblock/LAMTOR2 domain-containing protein</fullName>
    </recommendedName>
</protein>
<evidence type="ECO:0000259" key="1">
    <source>
        <dbReference type="SMART" id="SM00960"/>
    </source>
</evidence>
<dbReference type="AlphaFoldDB" id="A0A1G9A0Q5"/>
<keyword evidence="3" id="KW-1185">Reference proteome</keyword>
<dbReference type="STRING" id="417292.SAMN05421806_105300"/>
<proteinExistence type="predicted"/>
<dbReference type="Gene3D" id="3.30.450.30">
    <property type="entry name" value="Dynein light chain 2a, cytoplasmic"/>
    <property type="match status" value="1"/>
</dbReference>
<evidence type="ECO:0000313" key="2">
    <source>
        <dbReference type="EMBL" id="SDK20913.1"/>
    </source>
</evidence>
<dbReference type="InterPro" id="IPR004942">
    <property type="entry name" value="Roadblock/LAMTOR2_dom"/>
</dbReference>
<dbReference type="Proteomes" id="UP000199155">
    <property type="component" value="Unassembled WGS sequence"/>
</dbReference>
<dbReference type="SUPFAM" id="SSF103196">
    <property type="entry name" value="Roadblock/LC7 domain"/>
    <property type="match status" value="1"/>
</dbReference>
<gene>
    <name evidence="2" type="ORF">SAMN05421806_105300</name>
</gene>
<feature type="domain" description="Roadblock/LAMTOR2" evidence="1">
    <location>
        <begin position="8"/>
        <end position="96"/>
    </location>
</feature>
<accession>A0A1G9A0Q5</accession>
<evidence type="ECO:0000313" key="3">
    <source>
        <dbReference type="Proteomes" id="UP000199155"/>
    </source>
</evidence>
<organism evidence="2 3">
    <name type="scientific">Streptomyces indicus</name>
    <dbReference type="NCBI Taxonomy" id="417292"/>
    <lineage>
        <taxon>Bacteria</taxon>
        <taxon>Bacillati</taxon>
        <taxon>Actinomycetota</taxon>
        <taxon>Actinomycetes</taxon>
        <taxon>Kitasatosporales</taxon>
        <taxon>Streptomycetaceae</taxon>
        <taxon>Streptomyces</taxon>
    </lineage>
</organism>
<dbReference type="EMBL" id="FNFF01000005">
    <property type="protein sequence ID" value="SDK20913.1"/>
    <property type="molecule type" value="Genomic_DNA"/>
</dbReference>
<name>A0A1G9A0Q5_9ACTN</name>
<reference evidence="2 3" key="1">
    <citation type="submission" date="2016-10" db="EMBL/GenBank/DDBJ databases">
        <authorList>
            <person name="de Groot N.N."/>
        </authorList>
    </citation>
    <scope>NUCLEOTIDE SEQUENCE [LARGE SCALE GENOMIC DNA]</scope>
    <source>
        <strain evidence="2 3">CGMCC 4.5727</strain>
    </source>
</reference>
<sequence>MAAQAELNGELARLRAAVPQLTGSLVVGIDGKVLAEDFGAADGGPRGARTADVLAAAQRLSAAAALGGVREFLVRGDQGWLAAHTAGDSAVLMLVTEAGTNVGRFRLEAAWSAARIAALLAGAPEQLEKTTS</sequence>
<dbReference type="SMART" id="SM00960">
    <property type="entry name" value="Robl_LC7"/>
    <property type="match status" value="1"/>
</dbReference>
<dbReference type="Pfam" id="PF03259">
    <property type="entry name" value="Robl_LC7"/>
    <property type="match status" value="1"/>
</dbReference>